<evidence type="ECO:0000313" key="3">
    <source>
        <dbReference type="Proteomes" id="UP000688137"/>
    </source>
</evidence>
<name>A0A8S1L4R6_PARPR</name>
<keyword evidence="3" id="KW-1185">Reference proteome</keyword>
<comment type="caution">
    <text evidence="2">The sequence shown here is derived from an EMBL/GenBank/DDBJ whole genome shotgun (WGS) entry which is preliminary data.</text>
</comment>
<evidence type="ECO:0000313" key="2">
    <source>
        <dbReference type="EMBL" id="CAD8057644.1"/>
    </source>
</evidence>
<dbReference type="Proteomes" id="UP000688137">
    <property type="component" value="Unassembled WGS sequence"/>
</dbReference>
<gene>
    <name evidence="2" type="ORF">PPRIM_AZ9-3.1.T0260147</name>
</gene>
<protein>
    <submittedName>
        <fullName evidence="2">Uncharacterized protein</fullName>
    </submittedName>
</protein>
<dbReference type="EMBL" id="CAJJDM010000025">
    <property type="protein sequence ID" value="CAD8057644.1"/>
    <property type="molecule type" value="Genomic_DNA"/>
</dbReference>
<organism evidence="2 3">
    <name type="scientific">Paramecium primaurelia</name>
    <dbReference type="NCBI Taxonomy" id="5886"/>
    <lineage>
        <taxon>Eukaryota</taxon>
        <taxon>Sar</taxon>
        <taxon>Alveolata</taxon>
        <taxon>Ciliophora</taxon>
        <taxon>Intramacronucleata</taxon>
        <taxon>Oligohymenophorea</taxon>
        <taxon>Peniculida</taxon>
        <taxon>Parameciidae</taxon>
        <taxon>Paramecium</taxon>
    </lineage>
</organism>
<accession>A0A8S1L4R6</accession>
<evidence type="ECO:0000256" key="1">
    <source>
        <dbReference type="SAM" id="MobiDB-lite"/>
    </source>
</evidence>
<sequence>MGCCSTKGRRKHSLSIPKTSILKKPSPLQQVQKEIVNTKRKTLSFQLQSINSQEVNRKSLFTKQIISD</sequence>
<dbReference type="AlphaFoldDB" id="A0A8S1L4R6"/>
<reference evidence="2" key="1">
    <citation type="submission" date="2021-01" db="EMBL/GenBank/DDBJ databases">
        <authorList>
            <consortium name="Genoscope - CEA"/>
            <person name="William W."/>
        </authorList>
    </citation>
    <scope>NUCLEOTIDE SEQUENCE</scope>
</reference>
<feature type="region of interest" description="Disordered" evidence="1">
    <location>
        <begin position="1"/>
        <end position="20"/>
    </location>
</feature>
<proteinExistence type="predicted"/>